<dbReference type="EMBL" id="SJPU01000002">
    <property type="protein sequence ID" value="TWU15937.1"/>
    <property type="molecule type" value="Genomic_DNA"/>
</dbReference>
<accession>A0A5C6BWA7</accession>
<evidence type="ECO:0000256" key="3">
    <source>
        <dbReference type="ARBA" id="ARBA00022777"/>
    </source>
</evidence>
<protein>
    <submittedName>
        <fullName evidence="7">Serine/threonine-protein kinase PrkC</fullName>
        <ecNumber evidence="7">2.7.11.1</ecNumber>
    </submittedName>
</protein>
<evidence type="ECO:0000259" key="6">
    <source>
        <dbReference type="PROSITE" id="PS50011"/>
    </source>
</evidence>
<keyword evidence="8" id="KW-1185">Reference proteome</keyword>
<keyword evidence="3 7" id="KW-0418">Kinase</keyword>
<dbReference type="SUPFAM" id="SSF48452">
    <property type="entry name" value="TPR-like"/>
    <property type="match status" value="1"/>
</dbReference>
<dbReference type="PANTHER" id="PTHR43289">
    <property type="entry name" value="MITOGEN-ACTIVATED PROTEIN KINASE KINASE KINASE 20-RELATED"/>
    <property type="match status" value="1"/>
</dbReference>
<dbReference type="GO" id="GO:0004674">
    <property type="term" value="F:protein serine/threonine kinase activity"/>
    <property type="evidence" value="ECO:0007669"/>
    <property type="project" value="UniProtKB-EC"/>
</dbReference>
<feature type="binding site" evidence="5">
    <location>
        <position position="160"/>
    </location>
    <ligand>
        <name>ATP</name>
        <dbReference type="ChEBI" id="CHEBI:30616"/>
    </ligand>
</feature>
<dbReference type="AlphaFoldDB" id="A0A5C6BWA7"/>
<keyword evidence="2 5" id="KW-0547">Nucleotide-binding</keyword>
<dbReference type="Gene3D" id="1.10.510.10">
    <property type="entry name" value="Transferase(Phosphotransferase) domain 1"/>
    <property type="match status" value="1"/>
</dbReference>
<evidence type="ECO:0000256" key="4">
    <source>
        <dbReference type="ARBA" id="ARBA00022840"/>
    </source>
</evidence>
<reference evidence="7 8" key="1">
    <citation type="journal article" date="2020" name="Antonie Van Leeuwenhoek">
        <title>Rhodopirellula heiligendammensis sp. nov., Rhodopirellula pilleata sp. nov., and Rhodopirellula solitaria sp. nov. isolated from natural or artificial marine surfaces in Northern Germany and California, USA, and emended description of the genus Rhodopirellula.</title>
        <authorList>
            <person name="Kallscheuer N."/>
            <person name="Wiegand S."/>
            <person name="Jogler M."/>
            <person name="Boedeker C."/>
            <person name="Peeters S.H."/>
            <person name="Rast P."/>
            <person name="Heuer A."/>
            <person name="Jetten M.S.M."/>
            <person name="Rohde M."/>
            <person name="Jogler C."/>
        </authorList>
    </citation>
    <scope>NUCLEOTIDE SEQUENCE [LARGE SCALE GENOMIC DNA]</scope>
    <source>
        <strain evidence="7 8">Poly21</strain>
    </source>
</reference>
<evidence type="ECO:0000313" key="7">
    <source>
        <dbReference type="EMBL" id="TWU15937.1"/>
    </source>
</evidence>
<gene>
    <name evidence="7" type="primary">prkC_14</name>
    <name evidence="7" type="ORF">Poly21_31410</name>
</gene>
<name>A0A5C6BWA7_9BACT</name>
<dbReference type="Proteomes" id="UP000319908">
    <property type="component" value="Unassembled WGS sequence"/>
</dbReference>
<sequence>MELSDLPARELARLDAICLEFESRLRESLHGGHGCQQVTDEIDILVENYGGDHTVLLRRELDAITQEVQREQEAKVRRSQSRQVRSHQSTVPLVAGDEPTHAALTHVLDRVPDSTKETIPLPTMGDRIGPYIITSVLGRGGMGIVYRATDTRLERSVAIKMLSVHGRQSQSLIERFQREAKAVAGLTHPHIVELFDIGVFDGMPYVVMEHLRGETLLQRIRTERIADDPISTEQVRNWGIQLADALVTAHGQGVIHRDIKPENVMVMDRPRSQRAGDRDKRSVSESDSSLKLFDFGLSRVGSSRFENETEQSSESSVDLAELLSDGDSSTRFGMILGTPGYMAPEQARGGVITPAADIFSLGCVLYEAMCFQPAFSGETATQRFAAVLEKQPSVDSLALRDDPALSDLILAMLAKEPASRPVAADVLATLQAGVSPTGTSGSTKSDSVVISRRRLIEMVGGAVAGGAIGATFLPPLHGDELRSIRSIAVLRFQPGGAHEGTDENRQLVDRQLDQADLLSGMLANELSRLKGITVPKYDSITAAEPQEFREVAKRLEVDALISGTFTTTPLAPEWGETDESEKLAVNVEIVSGTTGKLINGFVVSAAAGDNLIEQAGLAQKIAEEVGFELALRDERSNPADPDAFTCLIKGRTQSNPDTVKAMETALACFEHAVSVDDTYPDGQGGVALTAISLAARVNDQRASELIARSQKATERALALAPDNLDALLAQAMLDYQVLADFDRAAYILAALTRKELNQWQVYQQAAWLSMISSQHTQALDFMRRAVNLHPTSLFVKSEWARAEWFRNNTLRASDAAADLLALAKIAKEDDMVARGLLIDIYEQADDHAAAARLDAKLNWKPTQSAAAYYTARQQRIGELPYGPFGPTLNAAIVQLRHPQPDSDESHEQILSRLISAQLPMLPLVLCTHHATKPLRQLEQALETYSVLRFT</sequence>
<dbReference type="SMART" id="SM00220">
    <property type="entry name" value="S_TKc"/>
    <property type="match status" value="1"/>
</dbReference>
<dbReference type="SUPFAM" id="SSF56112">
    <property type="entry name" value="Protein kinase-like (PK-like)"/>
    <property type="match status" value="1"/>
</dbReference>
<organism evidence="7 8">
    <name type="scientific">Allorhodopirellula heiligendammensis</name>
    <dbReference type="NCBI Taxonomy" id="2714739"/>
    <lineage>
        <taxon>Bacteria</taxon>
        <taxon>Pseudomonadati</taxon>
        <taxon>Planctomycetota</taxon>
        <taxon>Planctomycetia</taxon>
        <taxon>Pirellulales</taxon>
        <taxon>Pirellulaceae</taxon>
        <taxon>Allorhodopirellula</taxon>
    </lineage>
</organism>
<dbReference type="Gene3D" id="3.30.200.20">
    <property type="entry name" value="Phosphorylase Kinase, domain 1"/>
    <property type="match status" value="1"/>
</dbReference>
<evidence type="ECO:0000313" key="8">
    <source>
        <dbReference type="Proteomes" id="UP000319908"/>
    </source>
</evidence>
<dbReference type="Gene3D" id="1.25.40.10">
    <property type="entry name" value="Tetratricopeptide repeat domain"/>
    <property type="match status" value="1"/>
</dbReference>
<dbReference type="InterPro" id="IPR011009">
    <property type="entry name" value="Kinase-like_dom_sf"/>
</dbReference>
<dbReference type="CDD" id="cd14014">
    <property type="entry name" value="STKc_PknB_like"/>
    <property type="match status" value="1"/>
</dbReference>
<proteinExistence type="predicted"/>
<keyword evidence="4 5" id="KW-0067">ATP-binding</keyword>
<dbReference type="PROSITE" id="PS00108">
    <property type="entry name" value="PROTEIN_KINASE_ST"/>
    <property type="match status" value="1"/>
</dbReference>
<feature type="domain" description="Protein kinase" evidence="6">
    <location>
        <begin position="131"/>
        <end position="434"/>
    </location>
</feature>
<dbReference type="PANTHER" id="PTHR43289:SF6">
    <property type="entry name" value="SERINE_THREONINE-PROTEIN KINASE NEKL-3"/>
    <property type="match status" value="1"/>
</dbReference>
<dbReference type="InterPro" id="IPR011990">
    <property type="entry name" value="TPR-like_helical_dom_sf"/>
</dbReference>
<dbReference type="InterPro" id="IPR008271">
    <property type="entry name" value="Ser/Thr_kinase_AS"/>
</dbReference>
<dbReference type="Pfam" id="PF00069">
    <property type="entry name" value="Pkinase"/>
    <property type="match status" value="1"/>
</dbReference>
<keyword evidence="1 7" id="KW-0808">Transferase</keyword>
<evidence type="ECO:0000256" key="5">
    <source>
        <dbReference type="PROSITE-ProRule" id="PRU10141"/>
    </source>
</evidence>
<dbReference type="InterPro" id="IPR000719">
    <property type="entry name" value="Prot_kinase_dom"/>
</dbReference>
<dbReference type="InterPro" id="IPR017441">
    <property type="entry name" value="Protein_kinase_ATP_BS"/>
</dbReference>
<dbReference type="GO" id="GO:0005524">
    <property type="term" value="F:ATP binding"/>
    <property type="evidence" value="ECO:0007669"/>
    <property type="project" value="UniProtKB-UniRule"/>
</dbReference>
<evidence type="ECO:0000256" key="2">
    <source>
        <dbReference type="ARBA" id="ARBA00022741"/>
    </source>
</evidence>
<dbReference type="EC" id="2.7.11.1" evidence="7"/>
<comment type="caution">
    <text evidence="7">The sequence shown here is derived from an EMBL/GenBank/DDBJ whole genome shotgun (WGS) entry which is preliminary data.</text>
</comment>
<dbReference type="PROSITE" id="PS50011">
    <property type="entry name" value="PROTEIN_KINASE_DOM"/>
    <property type="match status" value="1"/>
</dbReference>
<dbReference type="PROSITE" id="PS00107">
    <property type="entry name" value="PROTEIN_KINASE_ATP"/>
    <property type="match status" value="1"/>
</dbReference>
<evidence type="ECO:0000256" key="1">
    <source>
        <dbReference type="ARBA" id="ARBA00022679"/>
    </source>
</evidence>